<dbReference type="InterPro" id="IPR036881">
    <property type="entry name" value="Glyco_hydro_3_C_sf"/>
</dbReference>
<feature type="domain" description="Fibronectin type III-like" evidence="3">
    <location>
        <begin position="647"/>
        <end position="714"/>
    </location>
</feature>
<dbReference type="EMBL" id="DPVG01000055">
    <property type="protein sequence ID" value="HCK23459.1"/>
    <property type="molecule type" value="Genomic_DNA"/>
</dbReference>
<dbReference type="InterPro" id="IPR002772">
    <property type="entry name" value="Glyco_hydro_3_C"/>
</dbReference>
<dbReference type="InterPro" id="IPR001764">
    <property type="entry name" value="Glyco_hydro_3_N"/>
</dbReference>
<dbReference type="InterPro" id="IPR036962">
    <property type="entry name" value="Glyco_hydro_3_N_sf"/>
</dbReference>
<dbReference type="GO" id="GO:0005975">
    <property type="term" value="P:carbohydrate metabolic process"/>
    <property type="evidence" value="ECO:0007669"/>
    <property type="project" value="InterPro"/>
</dbReference>
<proteinExistence type="inferred from homology"/>
<organism evidence="4 5">
    <name type="scientific">Bacteroides graminisolvens</name>
    <dbReference type="NCBI Taxonomy" id="477666"/>
    <lineage>
        <taxon>Bacteria</taxon>
        <taxon>Pseudomonadati</taxon>
        <taxon>Bacteroidota</taxon>
        <taxon>Bacteroidia</taxon>
        <taxon>Bacteroidales</taxon>
        <taxon>Bacteroidaceae</taxon>
        <taxon>Bacteroides</taxon>
    </lineage>
</organism>
<sequence length="726" mass="81025">MKNRACRMGITLLMGICILSVMAQSPYKYLFRNPDLTDEERLSNLVSLMTFDEKINAFGGAGAPRLGVATAGSIEAIHGVVLGGPAWDEKTRGPKQPTTIFPQGYGLGETWDAELIKKVADHIAYEARYLYQSPKYRKGGLVLWSPNADLGRDIRWGRTEECYGEDPYLVGELVVSFVKGLQGDHPVYWKTASLMKHFLANSNEYGRTETSSNFDETLFREYYAYPFWKGITKGGSNALMTAYNAYNNIPCTIHPVLKDVLKKEWGFTGMIITDAGAFRQLVATHKQFNNLEDAARACIKAGIVRFLDDYRVPLLNACRQGLVTEAELDENIKGSYRVFLKLGLLDESDNNPYKDIGVKDTLDPWLKQETKDFVRLVANKSVVLLKNEKEILPLNKSVVKKIAVIGNRADAVIEDWYSGTLPYKITPLEGIRNAVAGQPTEVRYAKDDRKGEAQQLAHWADVVIVCTGNEPTGSPEWGAAPWGKSAISADGREDVDRGSLQLEQEDLIRLVHKANPHTVVVLISSFPYAINWTQAHVPAIIHLTQSCQEMGNAVADVLFGTYNPAGRTTQTWLTGIDELPHMLDYNIRNGRTYMYYKGKPLYPFGFGLSYTTFRYTNLKISQDALRQGSVLEVSVDIQNTGRCDGEEVVQLYVNLPDDDTLMRLKGFRRVALKQGEMQTVKLTLSASDVSRWDVAGHAFKLPKGKMSINIGTSSADIRLKGSVRLQ</sequence>
<dbReference type="InterPro" id="IPR050288">
    <property type="entry name" value="Cellulose_deg_GH3"/>
</dbReference>
<dbReference type="InterPro" id="IPR017853">
    <property type="entry name" value="GH"/>
</dbReference>
<dbReference type="SUPFAM" id="SSF51445">
    <property type="entry name" value="(Trans)glycosidases"/>
    <property type="match status" value="1"/>
</dbReference>
<dbReference type="PRINTS" id="PR00133">
    <property type="entry name" value="GLHYDRLASE3"/>
</dbReference>
<dbReference type="SMART" id="SM01217">
    <property type="entry name" value="Fn3_like"/>
    <property type="match status" value="1"/>
</dbReference>
<protein>
    <submittedName>
        <fullName evidence="4">Beta-glucosidase</fullName>
    </submittedName>
</protein>
<dbReference type="Pfam" id="PF01915">
    <property type="entry name" value="Glyco_hydro_3_C"/>
    <property type="match status" value="1"/>
</dbReference>
<evidence type="ECO:0000256" key="2">
    <source>
        <dbReference type="ARBA" id="ARBA00022801"/>
    </source>
</evidence>
<dbReference type="InterPro" id="IPR013783">
    <property type="entry name" value="Ig-like_fold"/>
</dbReference>
<dbReference type="GO" id="GO:0004553">
    <property type="term" value="F:hydrolase activity, hydrolyzing O-glycosyl compounds"/>
    <property type="evidence" value="ECO:0007669"/>
    <property type="project" value="InterPro"/>
</dbReference>
<gene>
    <name evidence="4" type="ORF">DHW31_01520</name>
</gene>
<evidence type="ECO:0000259" key="3">
    <source>
        <dbReference type="SMART" id="SM01217"/>
    </source>
</evidence>
<dbReference type="Pfam" id="PF00933">
    <property type="entry name" value="Glyco_hydro_3"/>
    <property type="match status" value="1"/>
</dbReference>
<dbReference type="Proteomes" id="UP000263098">
    <property type="component" value="Unassembled WGS sequence"/>
</dbReference>
<dbReference type="Gene3D" id="3.40.50.1700">
    <property type="entry name" value="Glycoside hydrolase family 3 C-terminal domain"/>
    <property type="match status" value="1"/>
</dbReference>
<dbReference type="InterPro" id="IPR026891">
    <property type="entry name" value="Fn3-like"/>
</dbReference>
<comment type="caution">
    <text evidence="4">The sequence shown here is derived from an EMBL/GenBank/DDBJ whole genome shotgun (WGS) entry which is preliminary data.</text>
</comment>
<evidence type="ECO:0000313" key="5">
    <source>
        <dbReference type="Proteomes" id="UP000263098"/>
    </source>
</evidence>
<name>A0A3D2SC93_9BACE</name>
<keyword evidence="2" id="KW-0378">Hydrolase</keyword>
<dbReference type="AlphaFoldDB" id="A0A3D2SC93"/>
<evidence type="ECO:0000256" key="1">
    <source>
        <dbReference type="ARBA" id="ARBA00005336"/>
    </source>
</evidence>
<dbReference type="PANTHER" id="PTHR42715:SF10">
    <property type="entry name" value="BETA-GLUCOSIDASE"/>
    <property type="match status" value="1"/>
</dbReference>
<accession>A0A3D2SC93</accession>
<evidence type="ECO:0000313" key="4">
    <source>
        <dbReference type="EMBL" id="HCK23459.1"/>
    </source>
</evidence>
<dbReference type="Pfam" id="PF14310">
    <property type="entry name" value="Fn3-like"/>
    <property type="match status" value="1"/>
</dbReference>
<reference evidence="4 5" key="1">
    <citation type="journal article" date="2018" name="Nat. Biotechnol.">
        <title>A standardized bacterial taxonomy based on genome phylogeny substantially revises the tree of life.</title>
        <authorList>
            <person name="Parks D.H."/>
            <person name="Chuvochina M."/>
            <person name="Waite D.W."/>
            <person name="Rinke C."/>
            <person name="Skarshewski A."/>
            <person name="Chaumeil P.A."/>
            <person name="Hugenholtz P."/>
        </authorList>
    </citation>
    <scope>NUCLEOTIDE SEQUENCE [LARGE SCALE GENOMIC DNA]</scope>
    <source>
        <strain evidence="4">UBA9667</strain>
    </source>
</reference>
<dbReference type="Gene3D" id="2.60.40.10">
    <property type="entry name" value="Immunoglobulins"/>
    <property type="match status" value="1"/>
</dbReference>
<dbReference type="PANTHER" id="PTHR42715">
    <property type="entry name" value="BETA-GLUCOSIDASE"/>
    <property type="match status" value="1"/>
</dbReference>
<comment type="similarity">
    <text evidence="1">Belongs to the glycosyl hydrolase 3 family.</text>
</comment>
<dbReference type="Gene3D" id="3.20.20.300">
    <property type="entry name" value="Glycoside hydrolase, family 3, N-terminal domain"/>
    <property type="match status" value="1"/>
</dbReference>
<dbReference type="SUPFAM" id="SSF52279">
    <property type="entry name" value="Beta-D-glucan exohydrolase, C-terminal domain"/>
    <property type="match status" value="1"/>
</dbReference>